<dbReference type="HOGENOM" id="CLU_007948_0_3_9"/>
<reference evidence="7 8" key="2">
    <citation type="submission" date="2008-10" db="EMBL/GenBank/DDBJ databases">
        <title>Draft genome sequence of Clostridium hiranonis (DSM 13275).</title>
        <authorList>
            <person name="Sudarsanam P."/>
            <person name="Ley R."/>
            <person name="Guruge J."/>
            <person name="Turnbaugh P.J."/>
            <person name="Mahowald M."/>
            <person name="Liep D."/>
            <person name="Gordon J."/>
        </authorList>
    </citation>
    <scope>NUCLEOTIDE SEQUENCE [LARGE SCALE GENOMIC DNA]</scope>
    <source>
        <strain evidence="7 8">DSM 13275</strain>
    </source>
</reference>
<dbReference type="EMBL" id="ABWP01000024">
    <property type="protein sequence ID" value="EEA85742.1"/>
    <property type="molecule type" value="Genomic_DNA"/>
</dbReference>
<feature type="transmembrane region" description="Helical" evidence="5">
    <location>
        <begin position="76"/>
        <end position="93"/>
    </location>
</feature>
<evidence type="ECO:0000313" key="8">
    <source>
        <dbReference type="Proteomes" id="UP000003178"/>
    </source>
</evidence>
<feature type="domain" description="Sodium/calcium exchanger membrane region" evidence="6">
    <location>
        <begin position="3"/>
        <end position="150"/>
    </location>
</feature>
<protein>
    <submittedName>
        <fullName evidence="7">K+-dependent Na+/Ca+ exchanger family protein</fullName>
    </submittedName>
</protein>
<feature type="domain" description="Sodium/calcium exchanger membrane region" evidence="6">
    <location>
        <begin position="188"/>
        <end position="328"/>
    </location>
</feature>
<evidence type="ECO:0000313" key="7">
    <source>
        <dbReference type="EMBL" id="EEA85742.1"/>
    </source>
</evidence>
<feature type="transmembrane region" description="Helical" evidence="5">
    <location>
        <begin position="284"/>
        <end position="304"/>
    </location>
</feature>
<keyword evidence="3 5" id="KW-1133">Transmembrane helix</keyword>
<proteinExistence type="predicted"/>
<name>B6FXP1_PEPHT</name>
<dbReference type="PANTHER" id="PTHR10846">
    <property type="entry name" value="SODIUM/POTASSIUM/CALCIUM EXCHANGER"/>
    <property type="match status" value="1"/>
</dbReference>
<dbReference type="AlphaFoldDB" id="B6FXP1"/>
<feature type="transmembrane region" description="Helical" evidence="5">
    <location>
        <begin position="311"/>
        <end position="329"/>
    </location>
</feature>
<dbReference type="GO" id="GO:0005886">
    <property type="term" value="C:plasma membrane"/>
    <property type="evidence" value="ECO:0007669"/>
    <property type="project" value="TreeGrafter"/>
</dbReference>
<sequence>MNYILLVVGFVLLVKGADYFVEGASSIAESLKIPSLIIGLTIVAFGTSAPEAAVSITASLSGQNGMAMGNVIGSNIFNLLMVVGVSAMIKPLMVEKSVRIKEFPFLILISLLTFVIIGDQFFGGTSVNQLSRGDGLVLLMFFAVFMYSLIMSALSSRNQALEAQKANPNEKITVEIDAPVETMPISKAIIFSIGGIIAIVLGGQVVVNAATGIAKSFGVSDQLIGLTIVAIGTSLPELVTSIIAATKGESDIALGNVIGSNMFNILFVLGASAAISPIAIDPKLFVDCLFMIGVTVLTYIFTVVRKDINRVEGAILTALYVGYTAYLIMSI</sequence>
<keyword evidence="2 5" id="KW-0812">Transmembrane</keyword>
<feature type="transmembrane region" description="Helical" evidence="5">
    <location>
        <begin position="105"/>
        <end position="123"/>
    </location>
</feature>
<accession>B6FXP1</accession>
<gene>
    <name evidence="7" type="ORF">CLOHIR_00642</name>
</gene>
<dbReference type="NCBIfam" id="TIGR00367">
    <property type="entry name" value="calcium/sodium antiporter"/>
    <property type="match status" value="1"/>
</dbReference>
<evidence type="ECO:0000256" key="1">
    <source>
        <dbReference type="ARBA" id="ARBA00004141"/>
    </source>
</evidence>
<dbReference type="Pfam" id="PF01699">
    <property type="entry name" value="Na_Ca_ex"/>
    <property type="match status" value="2"/>
</dbReference>
<dbReference type="eggNOG" id="COG0530">
    <property type="taxonomic scope" value="Bacteria"/>
</dbReference>
<dbReference type="InterPro" id="IPR004481">
    <property type="entry name" value="K/Na/Ca-exchanger"/>
</dbReference>
<dbReference type="GO" id="GO:0005262">
    <property type="term" value="F:calcium channel activity"/>
    <property type="evidence" value="ECO:0007669"/>
    <property type="project" value="TreeGrafter"/>
</dbReference>
<keyword evidence="8" id="KW-1185">Reference proteome</keyword>
<dbReference type="PANTHER" id="PTHR10846:SF8">
    <property type="entry name" value="INNER MEMBRANE PROTEIN YRBG"/>
    <property type="match status" value="1"/>
</dbReference>
<comment type="subcellular location">
    <subcellularLocation>
        <location evidence="1">Membrane</location>
        <topology evidence="1">Multi-pass membrane protein</topology>
    </subcellularLocation>
</comment>
<feature type="transmembrane region" description="Helical" evidence="5">
    <location>
        <begin position="188"/>
        <end position="211"/>
    </location>
</feature>
<dbReference type="GO" id="GO:0008273">
    <property type="term" value="F:calcium, potassium:sodium antiporter activity"/>
    <property type="evidence" value="ECO:0007669"/>
    <property type="project" value="TreeGrafter"/>
</dbReference>
<dbReference type="OrthoDB" id="9794225at2"/>
<feature type="transmembrane region" description="Helical" evidence="5">
    <location>
        <begin position="257"/>
        <end position="278"/>
    </location>
</feature>
<evidence type="ECO:0000256" key="2">
    <source>
        <dbReference type="ARBA" id="ARBA00022692"/>
    </source>
</evidence>
<dbReference type="Gene3D" id="1.20.1420.30">
    <property type="entry name" value="NCX, central ion-binding region"/>
    <property type="match status" value="2"/>
</dbReference>
<organism evidence="7 8">
    <name type="scientific">Peptacetobacter hiranonis (strain DSM 13275 / JCM 10541 / KCTC 15199 / TO-931)</name>
    <name type="common">Clostridium hiranonis</name>
    <dbReference type="NCBI Taxonomy" id="500633"/>
    <lineage>
        <taxon>Bacteria</taxon>
        <taxon>Bacillati</taxon>
        <taxon>Bacillota</taxon>
        <taxon>Clostridia</taxon>
        <taxon>Peptostreptococcales</taxon>
        <taxon>Peptostreptococcaceae</taxon>
        <taxon>Peptacetobacter</taxon>
    </lineage>
</organism>
<evidence type="ECO:0000256" key="5">
    <source>
        <dbReference type="SAM" id="Phobius"/>
    </source>
</evidence>
<feature type="transmembrane region" description="Helical" evidence="5">
    <location>
        <begin position="223"/>
        <end position="245"/>
    </location>
</feature>
<dbReference type="GO" id="GO:0006874">
    <property type="term" value="P:intracellular calcium ion homeostasis"/>
    <property type="evidence" value="ECO:0007669"/>
    <property type="project" value="TreeGrafter"/>
</dbReference>
<dbReference type="RefSeq" id="WP_006439571.1">
    <property type="nucleotide sequence ID" value="NZ_DS995355.1"/>
</dbReference>
<dbReference type="InterPro" id="IPR044880">
    <property type="entry name" value="NCX_ion-bd_dom_sf"/>
</dbReference>
<reference evidence="7 8" key="1">
    <citation type="submission" date="2008-09" db="EMBL/GenBank/DDBJ databases">
        <authorList>
            <person name="Fulton L."/>
            <person name="Clifton S."/>
            <person name="Fulton B."/>
            <person name="Xu J."/>
            <person name="Minx P."/>
            <person name="Pepin K.H."/>
            <person name="Johnson M."/>
            <person name="Thiruvilangam P."/>
            <person name="Bhonagiri V."/>
            <person name="Nash W.E."/>
            <person name="Mardis E.R."/>
            <person name="Wilson R.K."/>
        </authorList>
    </citation>
    <scope>NUCLEOTIDE SEQUENCE [LARGE SCALE GENOMIC DNA]</scope>
    <source>
        <strain evidence="7 8">DSM 13275</strain>
    </source>
</reference>
<feature type="transmembrane region" description="Helical" evidence="5">
    <location>
        <begin position="135"/>
        <end position="155"/>
    </location>
</feature>
<dbReference type="InterPro" id="IPR004837">
    <property type="entry name" value="NaCa_Exmemb"/>
</dbReference>
<keyword evidence="4 5" id="KW-0472">Membrane</keyword>
<comment type="caution">
    <text evidence="7">The sequence shown here is derived from an EMBL/GenBank/DDBJ whole genome shotgun (WGS) entry which is preliminary data.</text>
</comment>
<evidence type="ECO:0000256" key="4">
    <source>
        <dbReference type="ARBA" id="ARBA00023136"/>
    </source>
</evidence>
<dbReference type="Proteomes" id="UP000003178">
    <property type="component" value="Unassembled WGS sequence"/>
</dbReference>
<evidence type="ECO:0000256" key="3">
    <source>
        <dbReference type="ARBA" id="ARBA00022989"/>
    </source>
</evidence>
<evidence type="ECO:0000259" key="6">
    <source>
        <dbReference type="Pfam" id="PF01699"/>
    </source>
</evidence>